<comment type="caution">
    <text evidence="2">The sequence shown here is derived from an EMBL/GenBank/DDBJ whole genome shotgun (WGS) entry which is preliminary data.</text>
</comment>
<dbReference type="OrthoDB" id="7630116at2"/>
<sequence length="549" mass="56955">MTRLGLFSRLAHNRAGSVALTFCIALPVLVGASAFATDMGNVFLQRRALQGATDAAALAAASQPSKADGMVRRVLDANGQKDARFALTFGEYQTDASGNRGFAPKAGGSVVRVNTSHDVELHFAGIFGLTRETVGTQAEAARTPIVSLSAGSRLASVEPKIVNALLGSLLGISLDLKIADYNALLTTSLPLKPLLSDVAQALGESPVNATLGHVLTTPLKLSVVIDLLAAQSDAKGNKSAAATLRKMAQQTKSSAAMVKLGDALALDPALHGSSLGHVAARVSSSISVIGLVNALLDQSHVGMEVSAGVDAAGLASVSLDLILGERMKKAQSLAVSDRKATIATDQLKMRLRLGLLENSALRLLNTKVELPLELVVAGGTAEVVSATCSDNLWEREVKVAIHPGLARLSLGDTSRRPLAQVHLHDRLEPAIIARVLGLPVVEGSAQIVAADKLKIVTFRGNEIGSGVTKSGETKSILTSLLGSVLGETRLRLLGLPIGNLLDPLKELLTAAVSPVDTLLNAVLAAVGVRVGEMDVRVDDLVCSQARLVG</sequence>
<dbReference type="PATRIC" id="fig|401562.3.peg.5075"/>
<dbReference type="Proteomes" id="UP000078272">
    <property type="component" value="Unassembled WGS sequence"/>
</dbReference>
<feature type="domain" description="Putative Flp pilus-assembly TadG-like N-terminal" evidence="1">
    <location>
        <begin position="16"/>
        <end position="62"/>
    </location>
</feature>
<dbReference type="RefSeq" id="WP_058636902.1">
    <property type="nucleotide sequence ID" value="NZ_LDPZ01000087.1"/>
</dbReference>
<evidence type="ECO:0000259" key="1">
    <source>
        <dbReference type="Pfam" id="PF13400"/>
    </source>
</evidence>
<dbReference type="EMBL" id="LDPZ01000087">
    <property type="protein sequence ID" value="KTQ80650.1"/>
    <property type="molecule type" value="Genomic_DNA"/>
</dbReference>
<protein>
    <recommendedName>
        <fullName evidence="1">Putative Flp pilus-assembly TadG-like N-terminal domain-containing protein</fullName>
    </recommendedName>
</protein>
<name>A0A175QX62_9HYPH</name>
<proteinExistence type="predicted"/>
<reference evidence="2 3" key="1">
    <citation type="journal article" date="2016" name="Front. Microbiol.">
        <title>Genomic Resource of Rice Seed Associated Bacteria.</title>
        <authorList>
            <person name="Midha S."/>
            <person name="Bansal K."/>
            <person name="Sharma S."/>
            <person name="Kumar N."/>
            <person name="Patil P.P."/>
            <person name="Chaudhry V."/>
            <person name="Patil P.B."/>
        </authorList>
    </citation>
    <scope>NUCLEOTIDE SEQUENCE [LARGE SCALE GENOMIC DNA]</scope>
    <source>
        <strain evidence="2 3">NS226</strain>
    </source>
</reference>
<evidence type="ECO:0000313" key="3">
    <source>
        <dbReference type="Proteomes" id="UP000078272"/>
    </source>
</evidence>
<dbReference type="AlphaFoldDB" id="A0A175QX62"/>
<accession>A0A175QX62</accession>
<dbReference type="STRING" id="401562.NS365_22620"/>
<dbReference type="InterPro" id="IPR028087">
    <property type="entry name" value="Tad_N"/>
</dbReference>
<dbReference type="Pfam" id="PF13400">
    <property type="entry name" value="Tad"/>
    <property type="match status" value="1"/>
</dbReference>
<gene>
    <name evidence="2" type="ORF">NS226_22785</name>
</gene>
<evidence type="ECO:0000313" key="2">
    <source>
        <dbReference type="EMBL" id="KTQ80650.1"/>
    </source>
</evidence>
<organism evidence="2 3">
    <name type="scientific">Aureimonas ureilytica</name>
    <dbReference type="NCBI Taxonomy" id="401562"/>
    <lineage>
        <taxon>Bacteria</taxon>
        <taxon>Pseudomonadati</taxon>
        <taxon>Pseudomonadota</taxon>
        <taxon>Alphaproteobacteria</taxon>
        <taxon>Hyphomicrobiales</taxon>
        <taxon>Aurantimonadaceae</taxon>
        <taxon>Aureimonas</taxon>
    </lineage>
</organism>